<feature type="transmembrane region" description="Helical" evidence="7">
    <location>
        <begin position="6"/>
        <end position="23"/>
    </location>
</feature>
<evidence type="ECO:0000313" key="10">
    <source>
        <dbReference type="Proteomes" id="UP000070107"/>
    </source>
</evidence>
<proteinExistence type="predicted"/>
<dbReference type="SUPFAM" id="SSF116726">
    <property type="entry name" value="TrkA C-terminal domain-like"/>
    <property type="match status" value="2"/>
</dbReference>
<feature type="transmembrane region" description="Helical" evidence="7">
    <location>
        <begin position="480"/>
        <end position="500"/>
    </location>
</feature>
<keyword evidence="2" id="KW-0813">Transport</keyword>
<dbReference type="InterPro" id="IPR004680">
    <property type="entry name" value="Cit_transptr-like_dom"/>
</dbReference>
<feature type="transmembrane region" description="Helical" evidence="7">
    <location>
        <begin position="183"/>
        <end position="204"/>
    </location>
</feature>
<dbReference type="PROSITE" id="PS51202">
    <property type="entry name" value="RCK_C"/>
    <property type="match status" value="2"/>
</dbReference>
<dbReference type="EMBL" id="LNTU01000041">
    <property type="protein sequence ID" value="KXF74680.1"/>
    <property type="molecule type" value="Genomic_DNA"/>
</dbReference>
<dbReference type="GO" id="GO:0006813">
    <property type="term" value="P:potassium ion transport"/>
    <property type="evidence" value="ECO:0007669"/>
    <property type="project" value="InterPro"/>
</dbReference>
<dbReference type="InterPro" id="IPR051679">
    <property type="entry name" value="DASS-Related_Transporters"/>
</dbReference>
<keyword evidence="10" id="KW-1185">Reference proteome</keyword>
<dbReference type="STRING" id="1494590.ATN84_22560"/>
<reference evidence="9 10" key="1">
    <citation type="submission" date="2015-11" db="EMBL/GenBank/DDBJ databases">
        <title>Draft genome sequence of Paramesorhizobium deserti A-3-E, a strain highly resistant to diverse beta-lactam antibiotics.</title>
        <authorList>
            <person name="Lv R."/>
            <person name="Yang X."/>
            <person name="Fang N."/>
            <person name="Guo J."/>
            <person name="Luo X."/>
            <person name="Peng F."/>
            <person name="Yang R."/>
            <person name="Cui Y."/>
            <person name="Fang C."/>
            <person name="Song Y."/>
        </authorList>
    </citation>
    <scope>NUCLEOTIDE SEQUENCE [LARGE SCALE GENOMIC DNA]</scope>
    <source>
        <strain evidence="9 10">A-3-E</strain>
    </source>
</reference>
<feature type="transmembrane region" description="Helical" evidence="7">
    <location>
        <begin position="450"/>
        <end position="468"/>
    </location>
</feature>
<dbReference type="PANTHER" id="PTHR43652">
    <property type="entry name" value="BASIC AMINO ACID ANTIPORTER YFCC-RELATED"/>
    <property type="match status" value="1"/>
</dbReference>
<comment type="subcellular location">
    <subcellularLocation>
        <location evidence="1">Membrane</location>
        <topology evidence="1">Multi-pass membrane protein</topology>
    </subcellularLocation>
</comment>
<organism evidence="9 10">
    <name type="scientific">Paramesorhizobium deserti</name>
    <dbReference type="NCBI Taxonomy" id="1494590"/>
    <lineage>
        <taxon>Bacteria</taxon>
        <taxon>Pseudomonadati</taxon>
        <taxon>Pseudomonadota</taxon>
        <taxon>Alphaproteobacteria</taxon>
        <taxon>Hyphomicrobiales</taxon>
        <taxon>Phyllobacteriaceae</taxon>
        <taxon>Paramesorhizobium</taxon>
    </lineage>
</organism>
<keyword evidence="3 7" id="KW-0812">Transmembrane</keyword>
<gene>
    <name evidence="9" type="ORF">ATN84_22560</name>
</gene>
<evidence type="ECO:0000259" key="8">
    <source>
        <dbReference type="PROSITE" id="PS51202"/>
    </source>
</evidence>
<keyword evidence="5 7" id="KW-1133">Transmembrane helix</keyword>
<evidence type="ECO:0000313" key="9">
    <source>
        <dbReference type="EMBL" id="KXF74680.1"/>
    </source>
</evidence>
<evidence type="ECO:0000256" key="6">
    <source>
        <dbReference type="ARBA" id="ARBA00023136"/>
    </source>
</evidence>
<evidence type="ECO:0000256" key="3">
    <source>
        <dbReference type="ARBA" id="ARBA00022692"/>
    </source>
</evidence>
<dbReference type="Gene3D" id="3.30.70.1450">
    <property type="entry name" value="Regulator of K+ conductance, C-terminal domain"/>
    <property type="match status" value="2"/>
</dbReference>
<feature type="domain" description="RCK C-terminal" evidence="8">
    <location>
        <begin position="303"/>
        <end position="387"/>
    </location>
</feature>
<dbReference type="OrthoDB" id="9809303at2"/>
<feature type="transmembrane region" description="Helical" evidence="7">
    <location>
        <begin position="139"/>
        <end position="163"/>
    </location>
</feature>
<dbReference type="PANTHER" id="PTHR43652:SF2">
    <property type="entry name" value="BASIC AMINO ACID ANTIPORTER YFCC-RELATED"/>
    <property type="match status" value="1"/>
</dbReference>
<dbReference type="GO" id="GO:0005886">
    <property type="term" value="C:plasma membrane"/>
    <property type="evidence" value="ECO:0007669"/>
    <property type="project" value="TreeGrafter"/>
</dbReference>
<dbReference type="GO" id="GO:0008324">
    <property type="term" value="F:monoatomic cation transmembrane transporter activity"/>
    <property type="evidence" value="ECO:0007669"/>
    <property type="project" value="InterPro"/>
</dbReference>
<feature type="transmembrane region" description="Helical" evidence="7">
    <location>
        <begin position="512"/>
        <end position="528"/>
    </location>
</feature>
<dbReference type="Pfam" id="PF02080">
    <property type="entry name" value="TrkA_C"/>
    <property type="match status" value="2"/>
</dbReference>
<feature type="domain" description="RCK C-terminal" evidence="8">
    <location>
        <begin position="211"/>
        <end position="295"/>
    </location>
</feature>
<dbReference type="AlphaFoldDB" id="A0A135HNE1"/>
<sequence length="595" mass="63389">MDWNSIQIAIVLVLVVVVFFGFIRELMPPDVVAMSAVALLVALGILNTDDVLSVFSNSAPVTVGAMFVLSAALERTGVIDSIGRMVAGAAKWSPLAALVTMMVSVMVMSAFINNTPVVVILTPVVISLATALKRPASKFLIPLSFASIFGGTTTLIGTSTNILVDGVAQEQGLAPFGMFEITAAGAIMAAVGVAFLAVAGRWLLPDRDSLAALLPKSEDRKFLAEVLIPVDSTLIGRTLKNAGFTEERGFRVVDVLRDDVSLRWNLDDLALKAGDRVVVRSKVGDMLALREASAVAFGTGETHAVEPIGTRETVVMEGMVGPQSRFIGRHAADLDLRRLYGAYMLAIHRQGENIGGNFNDVRLRMGDTILLEGPAESMRRMFDYRELVNLVQPSEKPLRRNKAPIAIGAVLLVMGLAAFEVLPIVALALMAAVAVIALGCLEAEEAYTSIRWSILFLIFGMLALGIAMDRTGAARLVIEAFASLVSSMGPLAVLSAVYLITSLLTEMMSNNAAAILLTPIAAGLANALGVDPRPFVVAVMFAASASFATPIGYQTNTFVYNAGGYRFTDFIKIGLPLNVLMWATATVVIPIFWPL</sequence>
<keyword evidence="6 7" id="KW-0472">Membrane</keyword>
<comment type="caution">
    <text evidence="9">The sequence shown here is derived from an EMBL/GenBank/DDBJ whole genome shotgun (WGS) entry which is preliminary data.</text>
</comment>
<dbReference type="InterPro" id="IPR006037">
    <property type="entry name" value="RCK_C"/>
</dbReference>
<keyword evidence="9" id="KW-0378">Hydrolase</keyword>
<feature type="transmembrane region" description="Helical" evidence="7">
    <location>
        <begin position="117"/>
        <end position="132"/>
    </location>
</feature>
<dbReference type="Pfam" id="PF03600">
    <property type="entry name" value="CitMHS"/>
    <property type="match status" value="1"/>
</dbReference>
<evidence type="ECO:0000256" key="7">
    <source>
        <dbReference type="SAM" id="Phobius"/>
    </source>
</evidence>
<feature type="transmembrane region" description="Helical" evidence="7">
    <location>
        <begin position="573"/>
        <end position="593"/>
    </location>
</feature>
<keyword evidence="4" id="KW-0677">Repeat</keyword>
<dbReference type="RefSeq" id="WP_068885252.1">
    <property type="nucleotide sequence ID" value="NZ_LNTU01000041.1"/>
</dbReference>
<evidence type="ECO:0000256" key="5">
    <source>
        <dbReference type="ARBA" id="ARBA00022989"/>
    </source>
</evidence>
<evidence type="ECO:0000256" key="2">
    <source>
        <dbReference type="ARBA" id="ARBA00022448"/>
    </source>
</evidence>
<feature type="transmembrane region" description="Helical" evidence="7">
    <location>
        <begin position="405"/>
        <end position="438"/>
    </location>
</feature>
<evidence type="ECO:0000256" key="1">
    <source>
        <dbReference type="ARBA" id="ARBA00004141"/>
    </source>
</evidence>
<evidence type="ECO:0000256" key="4">
    <source>
        <dbReference type="ARBA" id="ARBA00022737"/>
    </source>
</evidence>
<dbReference type="Proteomes" id="UP000070107">
    <property type="component" value="Unassembled WGS sequence"/>
</dbReference>
<feature type="transmembrane region" description="Helical" evidence="7">
    <location>
        <begin position="30"/>
        <end position="48"/>
    </location>
</feature>
<accession>A0A135HNE1</accession>
<protein>
    <submittedName>
        <fullName evidence="9">dATP pyrophosphohydrolase</fullName>
    </submittedName>
</protein>
<name>A0A135HNE1_9HYPH</name>
<dbReference type="GO" id="GO:0016787">
    <property type="term" value="F:hydrolase activity"/>
    <property type="evidence" value="ECO:0007669"/>
    <property type="project" value="UniProtKB-KW"/>
</dbReference>
<dbReference type="InterPro" id="IPR036721">
    <property type="entry name" value="RCK_C_sf"/>
</dbReference>
<feature type="transmembrane region" description="Helical" evidence="7">
    <location>
        <begin position="535"/>
        <end position="553"/>
    </location>
</feature>